<evidence type="ECO:0000313" key="1">
    <source>
        <dbReference type="EMBL" id="SDX79369.1"/>
    </source>
</evidence>
<name>A0A1H3EN42_9PSED</name>
<sequence length="292" mass="31996">MAEQERVICIYHGGCADGFGAAYAVWRALGRDVEFHPAKYGSAPPDVAGAVVLVVDFSYPLETLQAMADVAEQVLVIDHHKTAAEALAALPEAPMGYHAWRQRELRLSAIFDIRRSGAGLTWDFLNPGWGRPALVDYIEDRDLWRFSLSATREVMAGLFSYPQEFEVWAHFMEGGVRQLLQDGKAIERKQRQDVAAVIRSSLRRMMIGDHDVPVVNAPYTMASDVGHVLLEGEPFAATYYDAAEERVFSLRSSDNGVDVGAISEQYGGGGHRNASGFRVPHGHVLAGGVSHG</sequence>
<dbReference type="Gene3D" id="3.10.310.30">
    <property type="match status" value="1"/>
</dbReference>
<dbReference type="STRING" id="1007099.SAMN05216287_3769"/>
<evidence type="ECO:0000313" key="2">
    <source>
        <dbReference type="Proteomes" id="UP000243778"/>
    </source>
</evidence>
<accession>A0A1H3EN42</accession>
<dbReference type="PANTHER" id="PTHR46922">
    <property type="entry name" value="DHHA1 DOMAIN PROTEIN"/>
    <property type="match status" value="1"/>
</dbReference>
<dbReference type="PANTHER" id="PTHR46922:SF4">
    <property type="entry name" value="DHHA1 DOMAIN PROTEIN"/>
    <property type="match status" value="1"/>
</dbReference>
<dbReference type="SUPFAM" id="SSF64182">
    <property type="entry name" value="DHH phosphoesterases"/>
    <property type="match status" value="1"/>
</dbReference>
<proteinExistence type="predicted"/>
<dbReference type="RefSeq" id="WP_090231184.1">
    <property type="nucleotide sequence ID" value="NZ_FNNU01000006.1"/>
</dbReference>
<dbReference type="Proteomes" id="UP000243778">
    <property type="component" value="Unassembled WGS sequence"/>
</dbReference>
<dbReference type="OrthoDB" id="10630at2"/>
<dbReference type="InterPro" id="IPR038763">
    <property type="entry name" value="DHH_sf"/>
</dbReference>
<protein>
    <submittedName>
        <fullName evidence="1">Oligoribonuclease NrnB or cAMP/cGMP phosphodiesterase, DHH superfamily</fullName>
    </submittedName>
</protein>
<keyword evidence="2" id="KW-1185">Reference proteome</keyword>
<gene>
    <name evidence="1" type="ORF">SAMN05216287_3769</name>
</gene>
<dbReference type="AlphaFoldDB" id="A0A1H3EN42"/>
<dbReference type="EMBL" id="FNNU01000006">
    <property type="protein sequence ID" value="SDX79369.1"/>
    <property type="molecule type" value="Genomic_DNA"/>
</dbReference>
<organism evidence="1 2">
    <name type="scientific">Pseudomonas kuykendallii</name>
    <dbReference type="NCBI Taxonomy" id="1007099"/>
    <lineage>
        <taxon>Bacteria</taxon>
        <taxon>Pseudomonadati</taxon>
        <taxon>Pseudomonadota</taxon>
        <taxon>Gammaproteobacteria</taxon>
        <taxon>Pseudomonadales</taxon>
        <taxon>Pseudomonadaceae</taxon>
        <taxon>Pseudomonas</taxon>
    </lineage>
</organism>
<reference evidence="2" key="1">
    <citation type="submission" date="2016-10" db="EMBL/GenBank/DDBJ databases">
        <authorList>
            <person name="Varghese N."/>
            <person name="Submissions S."/>
        </authorList>
    </citation>
    <scope>NUCLEOTIDE SEQUENCE [LARGE SCALE GENOMIC DNA]</scope>
    <source>
        <strain evidence="2">NRRL B-59562</strain>
    </source>
</reference>